<dbReference type="SMART" id="SM00382">
    <property type="entry name" value="AAA"/>
    <property type="match status" value="1"/>
</dbReference>
<keyword evidence="8" id="KW-0539">Nucleus</keyword>
<keyword evidence="4" id="KW-0963">Cytoplasm</keyword>
<dbReference type="GO" id="GO:0008233">
    <property type="term" value="F:peptidase activity"/>
    <property type="evidence" value="ECO:0007669"/>
    <property type="project" value="UniProtKB-KW"/>
</dbReference>
<dbReference type="eggNOG" id="KOG0652">
    <property type="taxonomic scope" value="Eukaryota"/>
</dbReference>
<keyword evidence="6" id="KW-0067">ATP-binding</keyword>
<dbReference type="InterPro" id="IPR027417">
    <property type="entry name" value="P-loop_NTPase"/>
</dbReference>
<dbReference type="HOGENOM" id="CLU_336217_0_0_1"/>
<dbReference type="InterPro" id="IPR012340">
    <property type="entry name" value="NA-bd_OB-fold"/>
</dbReference>
<feature type="domain" description="AAA+ ATPase" evidence="11">
    <location>
        <begin position="223"/>
        <end position="362"/>
    </location>
</feature>
<evidence type="ECO:0000256" key="4">
    <source>
        <dbReference type="ARBA" id="ARBA00022490"/>
    </source>
</evidence>
<dbReference type="InterPro" id="IPR050221">
    <property type="entry name" value="26S_Proteasome_ATPase"/>
</dbReference>
<keyword evidence="12" id="KW-0378">Hydrolase</keyword>
<feature type="compositionally biased region" description="Basic and acidic residues" evidence="10">
    <location>
        <begin position="39"/>
        <end position="66"/>
    </location>
</feature>
<dbReference type="GO" id="GO:0016887">
    <property type="term" value="F:ATP hydrolysis activity"/>
    <property type="evidence" value="ECO:0007669"/>
    <property type="project" value="InterPro"/>
</dbReference>
<organism evidence="12 13">
    <name type="scientific">Trichosporon asahii var. asahii (strain CBS 8904)</name>
    <name type="common">Yeast</name>
    <dbReference type="NCBI Taxonomy" id="1220162"/>
    <lineage>
        <taxon>Eukaryota</taxon>
        <taxon>Fungi</taxon>
        <taxon>Dikarya</taxon>
        <taxon>Basidiomycota</taxon>
        <taxon>Agaricomycotina</taxon>
        <taxon>Tremellomycetes</taxon>
        <taxon>Trichosporonales</taxon>
        <taxon>Trichosporonaceae</taxon>
        <taxon>Trichosporon</taxon>
    </lineage>
</organism>
<dbReference type="InterPro" id="IPR003959">
    <property type="entry name" value="ATPase_AAA_core"/>
</dbReference>
<dbReference type="PANTHER" id="PTHR23073">
    <property type="entry name" value="26S PROTEASOME REGULATORY SUBUNIT"/>
    <property type="match status" value="1"/>
</dbReference>
<keyword evidence="5" id="KW-0547">Nucleotide-binding</keyword>
<comment type="caution">
    <text evidence="12">The sequence shown here is derived from an EMBL/GenBank/DDBJ whole genome shotgun (WGS) entry which is preliminary data.</text>
</comment>
<dbReference type="AlphaFoldDB" id="K1VDM4"/>
<protein>
    <recommendedName>
        <fullName evidence="9">26S proteasome regulatory subunit 6A</fullName>
    </recommendedName>
</protein>
<name>K1VDM4_TRIAC</name>
<dbReference type="FunFam" id="3.40.50.300:FF:000037">
    <property type="entry name" value="26S protease regulatory subunit 6A"/>
    <property type="match status" value="1"/>
</dbReference>
<evidence type="ECO:0000256" key="2">
    <source>
        <dbReference type="ARBA" id="ARBA00004496"/>
    </source>
</evidence>
<proteinExistence type="inferred from homology"/>
<dbReference type="SUPFAM" id="SSF52540">
    <property type="entry name" value="P-loop containing nucleoside triphosphate hydrolases"/>
    <property type="match status" value="1"/>
</dbReference>
<keyword evidence="12" id="KW-0645">Protease</keyword>
<dbReference type="InterPro" id="IPR003593">
    <property type="entry name" value="AAA+_ATPase"/>
</dbReference>
<feature type="region of interest" description="Disordered" evidence="10">
    <location>
        <begin position="1"/>
        <end position="66"/>
    </location>
</feature>
<dbReference type="Gene3D" id="3.40.50.300">
    <property type="entry name" value="P-loop containing nucleotide triphosphate hydrolases"/>
    <property type="match status" value="1"/>
</dbReference>
<evidence type="ECO:0000313" key="12">
    <source>
        <dbReference type="EMBL" id="EKC98965.1"/>
    </source>
</evidence>
<dbReference type="PROSITE" id="PS00674">
    <property type="entry name" value="AAA"/>
    <property type="match status" value="1"/>
</dbReference>
<feature type="compositionally biased region" description="Pro residues" evidence="10">
    <location>
        <begin position="1"/>
        <end position="14"/>
    </location>
</feature>
<evidence type="ECO:0000256" key="3">
    <source>
        <dbReference type="ARBA" id="ARBA00006914"/>
    </source>
</evidence>
<dbReference type="Gene3D" id="1.10.8.60">
    <property type="match status" value="1"/>
</dbReference>
<evidence type="ECO:0000256" key="10">
    <source>
        <dbReference type="SAM" id="MobiDB-lite"/>
    </source>
</evidence>
<dbReference type="InterPro" id="IPR003960">
    <property type="entry name" value="ATPase_AAA_CS"/>
</dbReference>
<dbReference type="GO" id="GO:0008540">
    <property type="term" value="C:proteasome regulatory particle, base subcomplex"/>
    <property type="evidence" value="ECO:0007669"/>
    <property type="project" value="UniProtKB-ARBA"/>
</dbReference>
<gene>
    <name evidence="12" type="ORF">A1Q2_06719</name>
</gene>
<evidence type="ECO:0000256" key="6">
    <source>
        <dbReference type="ARBA" id="ARBA00022840"/>
    </source>
</evidence>
<evidence type="ECO:0000256" key="1">
    <source>
        <dbReference type="ARBA" id="ARBA00004123"/>
    </source>
</evidence>
<dbReference type="InterPro" id="IPR041569">
    <property type="entry name" value="AAA_lid_3"/>
</dbReference>
<dbReference type="Proteomes" id="UP000006757">
    <property type="component" value="Unassembled WGS sequence"/>
</dbReference>
<dbReference type="STRING" id="1220162.K1VDM4"/>
<evidence type="ECO:0000256" key="8">
    <source>
        <dbReference type="ARBA" id="ARBA00023242"/>
    </source>
</evidence>
<evidence type="ECO:0000256" key="9">
    <source>
        <dbReference type="ARBA" id="ARBA00069320"/>
    </source>
</evidence>
<comment type="subcellular location">
    <subcellularLocation>
        <location evidence="2">Cytoplasm</location>
    </subcellularLocation>
    <subcellularLocation>
        <location evidence="1">Nucleus</location>
    </subcellularLocation>
</comment>
<dbReference type="OrthoDB" id="9443236at2759"/>
<dbReference type="Pfam" id="PF00004">
    <property type="entry name" value="AAA"/>
    <property type="match status" value="1"/>
</dbReference>
<dbReference type="GO" id="GO:0005737">
    <property type="term" value="C:cytoplasm"/>
    <property type="evidence" value="ECO:0007669"/>
    <property type="project" value="UniProtKB-SubCell"/>
</dbReference>
<dbReference type="EMBL" id="AMBO01000378">
    <property type="protein sequence ID" value="EKC98965.1"/>
    <property type="molecule type" value="Genomic_DNA"/>
</dbReference>
<dbReference type="InParanoid" id="K1VDM4"/>
<feature type="region of interest" description="Disordered" evidence="10">
    <location>
        <begin position="745"/>
        <end position="766"/>
    </location>
</feature>
<dbReference type="GO" id="GO:0005634">
    <property type="term" value="C:nucleus"/>
    <property type="evidence" value="ECO:0007669"/>
    <property type="project" value="UniProtKB-SubCell"/>
</dbReference>
<keyword evidence="7" id="KW-0647">Proteasome</keyword>
<dbReference type="Pfam" id="PF17862">
    <property type="entry name" value="AAA_lid_3"/>
    <property type="match status" value="1"/>
</dbReference>
<feature type="compositionally biased region" description="Acidic residues" evidence="10">
    <location>
        <begin position="745"/>
        <end position="763"/>
    </location>
</feature>
<reference evidence="12 13" key="1">
    <citation type="journal article" date="2012" name="Eukaryot. Cell">
        <title>Genome sequence of the Trichosporon asahii environmental strain CBS 8904.</title>
        <authorList>
            <person name="Yang R.Y."/>
            <person name="Li H.T."/>
            <person name="Zhu H."/>
            <person name="Zhou G.P."/>
            <person name="Wang M."/>
            <person name="Wang L."/>
        </authorList>
    </citation>
    <scope>NUCLEOTIDE SEQUENCE [LARGE SCALE GENOMIC DNA]</scope>
    <source>
        <strain evidence="12 13">CBS 8904</strain>
    </source>
</reference>
<evidence type="ECO:0000256" key="5">
    <source>
        <dbReference type="ARBA" id="ARBA00022741"/>
    </source>
</evidence>
<dbReference type="GO" id="GO:0005524">
    <property type="term" value="F:ATP binding"/>
    <property type="evidence" value="ECO:0007669"/>
    <property type="project" value="UniProtKB-KW"/>
</dbReference>
<accession>K1VDM4</accession>
<sequence length="848" mass="93760">MSAPAGEPPVPPNQPSNNDRKEESPSSPGQATEQAAAGEDVKMKEAKPEKPEETWDDIPEHVLKGDAQEIRMQTRMIDNEVKMLRAENLRLSHEREQMVEKIQDNMTKIKQNKVLPYLVSKVVEILDVDAEAQEGAAHNEQNAKKSKCAVIKTSTRQLTPGDLIGVNKDSYLVLDKLPAEYDARVKAMEVDERPTETYTDIGGLDKQIEELQAEKFKTLGIKPPKGCLMYGPPGTGKTLLARACAAQTNACYLKLAGPSLVQMYIGDGAKLVRDAFELAKQKAPAIIFIDELDAVGTKRFDSNKAGDREVQRTMLELLNQLDGFSSDERIKVIAATNRIDILDPALLRSGRLDRKIEFPLPNESARERILQIHARKLNHKGVNFEELARSTEDMNGAQLKAVCVEAGMNATQLSHEHFMGGILEVQARKAKEHHTAFRPGASSTLHCPLVCTSAIRTSSRLHTADFREQGFSGQELKSRVEAGGWEPWVSYWTDSTAPPATGTDVFELEGPLEDLYNRLEGVSDPFEDDGTDKAAVKALLDEVWANSKAKNREAPEPQSAKTLAGMLSKRIRHPITYMPALLGMMGPELITVYKASLAGQRISHTDAYDMFIDMSDVLSVLGDIDVRSLDKFQSPPPILQCQPEVGKKPSTRVVTYSFADLGLYRSLVLLDQSPRGVRATTVGFTATNRSGGMWLVVFELLESMWHLCVGVCDFALGRGRVGIQLEDSEDARLLRDADVHSLLDNYDDEDDNAVSTEPDDGSIPDDTARRGRLILDQFHHNAYHLYARLISVSAGSWELTPAQLKELTGRWTGGNEEERQWLALARNWNVEPAIGSENTEGGASVSEL</sequence>
<evidence type="ECO:0000259" key="11">
    <source>
        <dbReference type="SMART" id="SM00382"/>
    </source>
</evidence>
<comment type="similarity">
    <text evidence="3">Belongs to the AAA ATPase family.</text>
</comment>
<dbReference type="GO" id="GO:0006508">
    <property type="term" value="P:proteolysis"/>
    <property type="evidence" value="ECO:0007669"/>
    <property type="project" value="UniProtKB-KW"/>
</dbReference>
<keyword evidence="13" id="KW-1185">Reference proteome</keyword>
<evidence type="ECO:0000256" key="7">
    <source>
        <dbReference type="ARBA" id="ARBA00022942"/>
    </source>
</evidence>
<evidence type="ECO:0000313" key="13">
    <source>
        <dbReference type="Proteomes" id="UP000006757"/>
    </source>
</evidence>
<dbReference type="Gene3D" id="2.40.50.140">
    <property type="entry name" value="Nucleic acid-binding proteins"/>
    <property type="match status" value="1"/>
</dbReference>
<dbReference type="FunFam" id="1.10.8.60:FF:000009">
    <property type="entry name" value="26S protease regulatory subunit 6A"/>
    <property type="match status" value="1"/>
</dbReference>